<keyword evidence="3" id="KW-1003">Cell membrane</keyword>
<comment type="caution">
    <text evidence="9">The sequence shown here is derived from an EMBL/GenBank/DDBJ whole genome shotgun (WGS) entry which is preliminary data.</text>
</comment>
<proteinExistence type="inferred from homology"/>
<comment type="subcellular location">
    <subcellularLocation>
        <location evidence="1 7">Cell membrane</location>
        <topology evidence="1 7">Multi-pass membrane protein</topology>
    </subcellularLocation>
</comment>
<keyword evidence="6 7" id="KW-0472">Membrane</keyword>
<dbReference type="CDD" id="cd06261">
    <property type="entry name" value="TM_PBP2"/>
    <property type="match status" value="1"/>
</dbReference>
<accession>A0ABT2WGE9</accession>
<feature type="transmembrane region" description="Helical" evidence="7">
    <location>
        <begin position="268"/>
        <end position="291"/>
    </location>
</feature>
<evidence type="ECO:0000259" key="8">
    <source>
        <dbReference type="PROSITE" id="PS50928"/>
    </source>
</evidence>
<dbReference type="PROSITE" id="PS50928">
    <property type="entry name" value="ABC_TM1"/>
    <property type="match status" value="1"/>
</dbReference>
<organism evidence="9 10">
    <name type="scientific">Pallidibacillus thermolactis</name>
    <dbReference type="NCBI Taxonomy" id="251051"/>
    <lineage>
        <taxon>Bacteria</taxon>
        <taxon>Bacillati</taxon>
        <taxon>Bacillota</taxon>
        <taxon>Bacilli</taxon>
        <taxon>Bacillales</taxon>
        <taxon>Bacillaceae</taxon>
        <taxon>Pallidibacillus</taxon>
    </lineage>
</organism>
<dbReference type="Gene3D" id="1.10.3720.10">
    <property type="entry name" value="MetI-like"/>
    <property type="match status" value="1"/>
</dbReference>
<dbReference type="InterPro" id="IPR035906">
    <property type="entry name" value="MetI-like_sf"/>
</dbReference>
<keyword evidence="2 7" id="KW-0813">Transport</keyword>
<dbReference type="RefSeq" id="WP_263061768.1">
    <property type="nucleotide sequence ID" value="NZ_JAOUSE010000028.1"/>
</dbReference>
<dbReference type="PANTHER" id="PTHR43386">
    <property type="entry name" value="OLIGOPEPTIDE TRANSPORT SYSTEM PERMEASE PROTEIN APPC"/>
    <property type="match status" value="1"/>
</dbReference>
<evidence type="ECO:0000256" key="7">
    <source>
        <dbReference type="RuleBase" id="RU363032"/>
    </source>
</evidence>
<keyword evidence="5 7" id="KW-1133">Transmembrane helix</keyword>
<protein>
    <submittedName>
        <fullName evidence="9">ABC transporter permease</fullName>
    </submittedName>
</protein>
<evidence type="ECO:0000256" key="4">
    <source>
        <dbReference type="ARBA" id="ARBA00022692"/>
    </source>
</evidence>
<gene>
    <name evidence="9" type="ORF">OEV82_09900</name>
</gene>
<dbReference type="SUPFAM" id="SSF161098">
    <property type="entry name" value="MetI-like"/>
    <property type="match status" value="1"/>
</dbReference>
<feature type="domain" description="ABC transmembrane type-1" evidence="8">
    <location>
        <begin position="96"/>
        <end position="288"/>
    </location>
</feature>
<dbReference type="InterPro" id="IPR050366">
    <property type="entry name" value="BP-dependent_transpt_permease"/>
</dbReference>
<evidence type="ECO:0000313" key="9">
    <source>
        <dbReference type="EMBL" id="MCU9594748.1"/>
    </source>
</evidence>
<feature type="transmembrane region" description="Helical" evidence="7">
    <location>
        <begin position="34"/>
        <end position="53"/>
    </location>
</feature>
<evidence type="ECO:0000256" key="6">
    <source>
        <dbReference type="ARBA" id="ARBA00023136"/>
    </source>
</evidence>
<dbReference type="InterPro" id="IPR000515">
    <property type="entry name" value="MetI-like"/>
</dbReference>
<dbReference type="EMBL" id="JAOUSE010000028">
    <property type="protein sequence ID" value="MCU9594748.1"/>
    <property type="molecule type" value="Genomic_DNA"/>
</dbReference>
<keyword evidence="10" id="KW-1185">Reference proteome</keyword>
<sequence>MATPVVNNTNTDLEKVKSPSGFKIIVREFLKDKVALISLILFIGIVLYVYIYSLGLDTREVTRVDIFNQFREPGAEHWLGTDYGGRDVFNQLILGARNSLTIGIAITLITSIIGIALGLLAGYYGGWVDNVIMRTVDFVLVLPALMIIIVYVSIVPEFNVLKFIFIMSLFYWTSKCRLVRSKALAERELEYVAASKTLGTPDWKIMLFNVLPNLSSIIIVNMTLNLAGNIGIETSLTYLGFGLPENVPSLGTLISYSRNPEVMENKPWVWLPAAILILVLMLCINFIGNALKRAADARQRLG</sequence>
<evidence type="ECO:0000256" key="1">
    <source>
        <dbReference type="ARBA" id="ARBA00004651"/>
    </source>
</evidence>
<keyword evidence="4 7" id="KW-0812">Transmembrane</keyword>
<feature type="transmembrane region" description="Helical" evidence="7">
    <location>
        <begin position="100"/>
        <end position="124"/>
    </location>
</feature>
<dbReference type="PANTHER" id="PTHR43386:SF1">
    <property type="entry name" value="D,D-DIPEPTIDE TRANSPORT SYSTEM PERMEASE PROTEIN DDPC-RELATED"/>
    <property type="match status" value="1"/>
</dbReference>
<reference evidence="9 10" key="1">
    <citation type="submission" date="2022-10" db="EMBL/GenBank/DDBJ databases">
        <title>Description of Fervidibacillus gen. nov. in the family Fervidibacillaceae fam. nov. with two species, Fervidibacillus albus sp. nov., and Fervidibacillus halotolerans sp. nov., isolated from tidal flat sediments.</title>
        <authorList>
            <person name="Kwon K.K."/>
            <person name="Yang S.-H."/>
        </authorList>
    </citation>
    <scope>NUCLEOTIDE SEQUENCE [LARGE SCALE GENOMIC DNA]</scope>
    <source>
        <strain evidence="9 10">DSM 23332</strain>
    </source>
</reference>
<feature type="transmembrane region" description="Helical" evidence="7">
    <location>
        <begin position="136"/>
        <end position="154"/>
    </location>
</feature>
<feature type="transmembrane region" description="Helical" evidence="7">
    <location>
        <begin position="205"/>
        <end position="224"/>
    </location>
</feature>
<dbReference type="Pfam" id="PF00528">
    <property type="entry name" value="BPD_transp_1"/>
    <property type="match status" value="1"/>
</dbReference>
<evidence type="ECO:0000256" key="3">
    <source>
        <dbReference type="ARBA" id="ARBA00022475"/>
    </source>
</evidence>
<evidence type="ECO:0000313" key="10">
    <source>
        <dbReference type="Proteomes" id="UP001208656"/>
    </source>
</evidence>
<name>A0ABT2WGE9_9BACI</name>
<dbReference type="Proteomes" id="UP001208656">
    <property type="component" value="Unassembled WGS sequence"/>
</dbReference>
<evidence type="ECO:0000256" key="5">
    <source>
        <dbReference type="ARBA" id="ARBA00022989"/>
    </source>
</evidence>
<evidence type="ECO:0000256" key="2">
    <source>
        <dbReference type="ARBA" id="ARBA00022448"/>
    </source>
</evidence>
<comment type="similarity">
    <text evidence="7">Belongs to the binding-protein-dependent transport system permease family.</text>
</comment>